<feature type="transmembrane region" description="Helical" evidence="6">
    <location>
        <begin position="7"/>
        <end position="25"/>
    </location>
</feature>
<gene>
    <name evidence="8" type="ORF">FYJ33_07390</name>
</gene>
<keyword evidence="9" id="KW-1185">Reference proteome</keyword>
<dbReference type="InterPro" id="IPR007267">
    <property type="entry name" value="GtrA_DPMS_TM"/>
</dbReference>
<feature type="domain" description="GtrA/DPMS transmembrane" evidence="7">
    <location>
        <begin position="6"/>
        <end position="120"/>
    </location>
</feature>
<feature type="transmembrane region" description="Helical" evidence="6">
    <location>
        <begin position="98"/>
        <end position="114"/>
    </location>
</feature>
<dbReference type="PANTHER" id="PTHR38459">
    <property type="entry name" value="PROPHAGE BACTOPRENOL-LINKED GLUCOSE TRANSLOCASE HOMOLOG"/>
    <property type="match status" value="1"/>
</dbReference>
<accession>A0A7X2MY67</accession>
<reference evidence="8 9" key="1">
    <citation type="submission" date="2019-08" db="EMBL/GenBank/DDBJ databases">
        <title>In-depth cultivation of the pig gut microbiome towards novel bacterial diversity and tailored functional studies.</title>
        <authorList>
            <person name="Wylensek D."/>
            <person name="Hitch T.C.A."/>
            <person name="Clavel T."/>
        </authorList>
    </citation>
    <scope>NUCLEOTIDE SEQUENCE [LARGE SCALE GENOMIC DNA]</scope>
    <source>
        <strain evidence="8 9">WCA-383-APC-5B</strain>
    </source>
</reference>
<keyword evidence="5 6" id="KW-0472">Membrane</keyword>
<dbReference type="EMBL" id="VULX01000008">
    <property type="protein sequence ID" value="MSR91239.1"/>
    <property type="molecule type" value="Genomic_DNA"/>
</dbReference>
<evidence type="ECO:0000256" key="3">
    <source>
        <dbReference type="ARBA" id="ARBA00022692"/>
    </source>
</evidence>
<evidence type="ECO:0000256" key="2">
    <source>
        <dbReference type="ARBA" id="ARBA00009399"/>
    </source>
</evidence>
<dbReference type="Proteomes" id="UP000460287">
    <property type="component" value="Unassembled WGS sequence"/>
</dbReference>
<comment type="caution">
    <text evidence="8">The sequence shown here is derived from an EMBL/GenBank/DDBJ whole genome shotgun (WGS) entry which is preliminary data.</text>
</comment>
<dbReference type="PANTHER" id="PTHR38459:SF1">
    <property type="entry name" value="PROPHAGE BACTOPRENOL-LINKED GLUCOSE TRANSLOCASE HOMOLOG"/>
    <property type="match status" value="1"/>
</dbReference>
<comment type="similarity">
    <text evidence="2">Belongs to the GtrA family.</text>
</comment>
<evidence type="ECO:0000256" key="1">
    <source>
        <dbReference type="ARBA" id="ARBA00004141"/>
    </source>
</evidence>
<protein>
    <submittedName>
        <fullName evidence="8">GtrA family protein</fullName>
    </submittedName>
</protein>
<dbReference type="InterPro" id="IPR051401">
    <property type="entry name" value="GtrA_CellWall_Glycosyl"/>
</dbReference>
<feature type="transmembrane region" description="Helical" evidence="6">
    <location>
        <begin position="71"/>
        <end position="92"/>
    </location>
</feature>
<name>A0A7X2MY67_9CLOT</name>
<comment type="subcellular location">
    <subcellularLocation>
        <location evidence="1">Membrane</location>
        <topology evidence="1">Multi-pass membrane protein</topology>
    </subcellularLocation>
</comment>
<evidence type="ECO:0000256" key="6">
    <source>
        <dbReference type="SAM" id="Phobius"/>
    </source>
</evidence>
<organism evidence="8 9">
    <name type="scientific">Inconstantimicrobium porci</name>
    <dbReference type="NCBI Taxonomy" id="2652291"/>
    <lineage>
        <taxon>Bacteria</taxon>
        <taxon>Bacillati</taxon>
        <taxon>Bacillota</taxon>
        <taxon>Clostridia</taxon>
        <taxon>Eubacteriales</taxon>
        <taxon>Clostridiaceae</taxon>
        <taxon>Inconstantimicrobium</taxon>
    </lineage>
</organism>
<feature type="transmembrane region" description="Helical" evidence="6">
    <location>
        <begin position="31"/>
        <end position="50"/>
    </location>
</feature>
<keyword evidence="3 6" id="KW-0812">Transmembrane</keyword>
<evidence type="ECO:0000256" key="4">
    <source>
        <dbReference type="ARBA" id="ARBA00022989"/>
    </source>
</evidence>
<proteinExistence type="inferred from homology"/>
<evidence type="ECO:0000313" key="8">
    <source>
        <dbReference type="EMBL" id="MSR91239.1"/>
    </source>
</evidence>
<evidence type="ECO:0000313" key="9">
    <source>
        <dbReference type="Proteomes" id="UP000460287"/>
    </source>
</evidence>
<evidence type="ECO:0000259" key="7">
    <source>
        <dbReference type="Pfam" id="PF04138"/>
    </source>
</evidence>
<dbReference type="Pfam" id="PF04138">
    <property type="entry name" value="GtrA_DPMS_TM"/>
    <property type="match status" value="1"/>
</dbReference>
<dbReference type="GO" id="GO:0000271">
    <property type="term" value="P:polysaccharide biosynthetic process"/>
    <property type="evidence" value="ECO:0007669"/>
    <property type="project" value="InterPro"/>
</dbReference>
<keyword evidence="4 6" id="KW-1133">Transmembrane helix</keyword>
<dbReference type="RefSeq" id="WP_154531117.1">
    <property type="nucleotide sequence ID" value="NZ_VULX01000008.1"/>
</dbReference>
<dbReference type="GO" id="GO:0005886">
    <property type="term" value="C:plasma membrane"/>
    <property type="evidence" value="ECO:0007669"/>
    <property type="project" value="TreeGrafter"/>
</dbReference>
<sequence length="122" mass="13666">MKQLIKFGFVGILNTGITFIVYNVLLKLGMVYFAANAIGYIAGVANSYIWNKNWVFGAKGEKDKALIFKFVIVNLISFAVNSAVLWFCINYITDNKTVAQLPAIVVGMGVNYILNKIWTFKK</sequence>
<evidence type="ECO:0000256" key="5">
    <source>
        <dbReference type="ARBA" id="ARBA00023136"/>
    </source>
</evidence>
<dbReference type="AlphaFoldDB" id="A0A7X2MY67"/>